<reference evidence="1 2" key="1">
    <citation type="submission" date="2023-02" db="EMBL/GenBank/DDBJ databases">
        <title>Genome sequence of Sphingomonas naphthae.</title>
        <authorList>
            <person name="Kim S."/>
            <person name="Heo J."/>
            <person name="Kwon S.-W."/>
        </authorList>
    </citation>
    <scope>NUCLEOTIDE SEQUENCE [LARGE SCALE GENOMIC DNA]</scope>
    <source>
        <strain evidence="1 2">KACC 18716</strain>
    </source>
</reference>
<dbReference type="EMBL" id="CP117411">
    <property type="protein sequence ID" value="WCT74591.1"/>
    <property type="molecule type" value="Genomic_DNA"/>
</dbReference>
<evidence type="ECO:0008006" key="3">
    <source>
        <dbReference type="Google" id="ProtNLM"/>
    </source>
</evidence>
<sequence>MNPPPRSSRFAMGDFFDDYVRRIFPERAQAQGGDWQWPGDEWADDRLREATFDCLGAAFLAADSHVIEIGPGSGKYTQMLLDRTPASITAYEISPAFIGSLEARCADHVAAGRLAVRHSAWTDNRSLIDDFTKGGTGCNLFFGIDVFLMMDFQSALTYLISAACLLQKGGRFVGTFGDGGSDSGWARMLRDCGRHSAFDTAPSTRFHWIDEPILRGALERLGFGSIEIVHGPDGGLDIARLYVSATLDRPMPIEAALQILTPAGDSTNRPAPTA</sequence>
<keyword evidence="2" id="KW-1185">Reference proteome</keyword>
<dbReference type="Proteomes" id="UP001220395">
    <property type="component" value="Chromosome"/>
</dbReference>
<gene>
    <name evidence="1" type="ORF">PQ455_05005</name>
</gene>
<proteinExistence type="predicted"/>
<dbReference type="SUPFAM" id="SSF53335">
    <property type="entry name" value="S-adenosyl-L-methionine-dependent methyltransferases"/>
    <property type="match status" value="1"/>
</dbReference>
<dbReference type="InterPro" id="IPR029063">
    <property type="entry name" value="SAM-dependent_MTases_sf"/>
</dbReference>
<dbReference type="RefSeq" id="WP_273689754.1">
    <property type="nucleotide sequence ID" value="NZ_CP117411.1"/>
</dbReference>
<dbReference type="CDD" id="cd02440">
    <property type="entry name" value="AdoMet_MTases"/>
    <property type="match status" value="1"/>
</dbReference>
<evidence type="ECO:0000313" key="2">
    <source>
        <dbReference type="Proteomes" id="UP001220395"/>
    </source>
</evidence>
<protein>
    <recommendedName>
        <fullName evidence="3">Class I SAM-dependent methyltransferase</fullName>
    </recommendedName>
</protein>
<dbReference type="Gene3D" id="3.40.50.150">
    <property type="entry name" value="Vaccinia Virus protein VP39"/>
    <property type="match status" value="1"/>
</dbReference>
<evidence type="ECO:0000313" key="1">
    <source>
        <dbReference type="EMBL" id="WCT74591.1"/>
    </source>
</evidence>
<name>A0ABY7TPG0_9SPHN</name>
<accession>A0ABY7TPG0</accession>
<organism evidence="1 2">
    <name type="scientific">Sphingomonas naphthae</name>
    <dbReference type="NCBI Taxonomy" id="1813468"/>
    <lineage>
        <taxon>Bacteria</taxon>
        <taxon>Pseudomonadati</taxon>
        <taxon>Pseudomonadota</taxon>
        <taxon>Alphaproteobacteria</taxon>
        <taxon>Sphingomonadales</taxon>
        <taxon>Sphingomonadaceae</taxon>
        <taxon>Sphingomonas</taxon>
    </lineage>
</organism>